<dbReference type="RefSeq" id="WP_235117519.1">
    <property type="nucleotide sequence ID" value="NZ_CP090978.1"/>
</dbReference>
<keyword evidence="1" id="KW-0812">Transmembrane</keyword>
<accession>A0ABY3SCG2</accession>
<keyword evidence="1" id="KW-0472">Membrane</keyword>
<reference evidence="2 3" key="1">
    <citation type="journal article" date="2024" name="Int. J. Syst. Evol. Microbiol.">
        <title>Paenibacillus hexagrammi sp. nov., a novel bacterium isolated from the gut content of Hexagrammos agrammus.</title>
        <authorList>
            <person name="Jung H.K."/>
            <person name="Kim D.G."/>
            <person name="Zin H."/>
            <person name="Park J."/>
            <person name="Jung H."/>
            <person name="Kim Y.O."/>
            <person name="Kong H.J."/>
            <person name="Kim J.W."/>
            <person name="Kim Y.S."/>
        </authorList>
    </citation>
    <scope>NUCLEOTIDE SEQUENCE [LARGE SCALE GENOMIC DNA]</scope>
    <source>
        <strain evidence="2 3">YPD9-1</strain>
    </source>
</reference>
<evidence type="ECO:0000313" key="2">
    <source>
        <dbReference type="EMBL" id="UJF31170.1"/>
    </source>
</evidence>
<dbReference type="EMBL" id="CP090978">
    <property type="protein sequence ID" value="UJF31170.1"/>
    <property type="molecule type" value="Genomic_DNA"/>
</dbReference>
<sequence length="66" mass="7733">MNDPERSLVRTAPVLPIQEDEDTYLPPRKAVHPSEEGKWTRIFYATLLWLFVALVIGLTVWGIRYY</sequence>
<keyword evidence="3" id="KW-1185">Reference proteome</keyword>
<gene>
    <name evidence="2" type="ORF">L0M14_14855</name>
</gene>
<feature type="transmembrane region" description="Helical" evidence="1">
    <location>
        <begin position="42"/>
        <end position="63"/>
    </location>
</feature>
<proteinExistence type="predicted"/>
<keyword evidence="1" id="KW-1133">Transmembrane helix</keyword>
<evidence type="ECO:0000256" key="1">
    <source>
        <dbReference type="SAM" id="Phobius"/>
    </source>
</evidence>
<name>A0ABY3SCG2_9BACL</name>
<organism evidence="2 3">
    <name type="scientific">Paenibacillus hexagrammi</name>
    <dbReference type="NCBI Taxonomy" id="2908839"/>
    <lineage>
        <taxon>Bacteria</taxon>
        <taxon>Bacillati</taxon>
        <taxon>Bacillota</taxon>
        <taxon>Bacilli</taxon>
        <taxon>Bacillales</taxon>
        <taxon>Paenibacillaceae</taxon>
        <taxon>Paenibacillus</taxon>
    </lineage>
</organism>
<evidence type="ECO:0000313" key="3">
    <source>
        <dbReference type="Proteomes" id="UP001649230"/>
    </source>
</evidence>
<dbReference type="Proteomes" id="UP001649230">
    <property type="component" value="Chromosome"/>
</dbReference>
<protein>
    <submittedName>
        <fullName evidence="2">Uncharacterized protein</fullName>
    </submittedName>
</protein>